<accession>A0ACC3MY31</accession>
<proteinExistence type="predicted"/>
<dbReference type="Proteomes" id="UP001281147">
    <property type="component" value="Unassembled WGS sequence"/>
</dbReference>
<evidence type="ECO:0000313" key="2">
    <source>
        <dbReference type="Proteomes" id="UP001281147"/>
    </source>
</evidence>
<evidence type="ECO:0000313" key="1">
    <source>
        <dbReference type="EMBL" id="KAK3706185.1"/>
    </source>
</evidence>
<keyword evidence="2" id="KW-1185">Reference proteome</keyword>
<name>A0ACC3MY31_9PEZI</name>
<organism evidence="1 2">
    <name type="scientific">Vermiconidia calcicola</name>
    <dbReference type="NCBI Taxonomy" id="1690605"/>
    <lineage>
        <taxon>Eukaryota</taxon>
        <taxon>Fungi</taxon>
        <taxon>Dikarya</taxon>
        <taxon>Ascomycota</taxon>
        <taxon>Pezizomycotina</taxon>
        <taxon>Dothideomycetes</taxon>
        <taxon>Dothideomycetidae</taxon>
        <taxon>Mycosphaerellales</taxon>
        <taxon>Extremaceae</taxon>
        <taxon>Vermiconidia</taxon>
    </lineage>
</organism>
<dbReference type="EMBL" id="JAUTXU010000122">
    <property type="protein sequence ID" value="KAK3706185.1"/>
    <property type="molecule type" value="Genomic_DNA"/>
</dbReference>
<gene>
    <name evidence="1" type="ORF">LTR37_012886</name>
</gene>
<comment type="caution">
    <text evidence="1">The sequence shown here is derived from an EMBL/GenBank/DDBJ whole genome shotgun (WGS) entry which is preliminary data.</text>
</comment>
<sequence>MAFIATECGENGRTIMLKEATENTTVAPKSSTTLYLCKGNEYSWQRDLKSSRNYEFATSGNRESHHDEANTAYDCLRRISIRGSDRFAITQRDRCPSLRYSYTPLPSPRIAYKYASLNDPSWQIRLLILKPAHGLSTDIYGSLYTGDFQDDVTVYYALSYTWGDNHRTNFITIDGRILPITANLYGALLRLRGSQSRTLWIDAICINQDDDYERSAQVSVMRQIYERAEHVVIWLGEESVTEDGRISMEFLASIDWETAKKRYYKLAETKHPGHCTNTPDNDAARERHSETMARAKQLCTVEGAVQAFNATRGAEDRLTIENLNKFLARPWFSRRWVIQEVCVAKQATTICGTNYLPWPMLVQALDSNDYQCQERNSNIAVALLHAAKWMEFDESHVNPRGILEVMFRFENFACRDSRDLIGAVLSLWPSLGYRIDYSLDCTTNYFLFAKSLVDAGWLINVLDSALLCRQRPGIDDPTLPTWVPDWRRLGSHNDGHRDNEDIVSGNGFKIDPTNGVLLASVTTRRTVAVKGVMVGSVDYGSYRTSCDYGAYRLLCCGVFRARIAQLKGRYGNQRPDSSFTRELENLDRAVKGGRDPEDVIALLPVEYPRSLLPGEYPRSLYILRRKECKRERYKVVAKPCVGNLVEKWWWEDARPRARDIEIT</sequence>
<reference evidence="1" key="1">
    <citation type="submission" date="2023-07" db="EMBL/GenBank/DDBJ databases">
        <title>Black Yeasts Isolated from many extreme environments.</title>
        <authorList>
            <person name="Coleine C."/>
            <person name="Stajich J.E."/>
            <person name="Selbmann L."/>
        </authorList>
    </citation>
    <scope>NUCLEOTIDE SEQUENCE</scope>
    <source>
        <strain evidence="1">CCFEE 5714</strain>
    </source>
</reference>
<protein>
    <submittedName>
        <fullName evidence="1">Uncharacterized protein</fullName>
    </submittedName>
</protein>